<protein>
    <submittedName>
        <fullName evidence="1">Uncharacterized protein</fullName>
    </submittedName>
</protein>
<dbReference type="EMBL" id="LHQQ01000161">
    <property type="protein sequence ID" value="KOS40497.1"/>
    <property type="molecule type" value="Genomic_DNA"/>
</dbReference>
<dbReference type="AlphaFoldDB" id="A0A0M8NZL8"/>
<reference evidence="1 2" key="1">
    <citation type="submission" date="2015-08" db="EMBL/GenBank/DDBJ databases">
        <title>Genome sequencing of Penicillium nordicum.</title>
        <authorList>
            <person name="Nguyen H.D."/>
            <person name="Seifert K.A."/>
        </authorList>
    </citation>
    <scope>NUCLEOTIDE SEQUENCE [LARGE SCALE GENOMIC DNA]</scope>
    <source>
        <strain evidence="1 2">DAOMC 185683</strain>
    </source>
</reference>
<proteinExistence type="predicted"/>
<accession>A0A0M8NZL8</accession>
<feature type="non-terminal residue" evidence="1">
    <location>
        <position position="31"/>
    </location>
</feature>
<dbReference type="Proteomes" id="UP000037696">
    <property type="component" value="Unassembled WGS sequence"/>
</dbReference>
<gene>
    <name evidence="1" type="ORF">ACN38_g8645</name>
</gene>
<sequence>MTSDIKYVYEVAVPGAQQPFRSLVRPTRYQI</sequence>
<name>A0A0M8NZL8_9EURO</name>
<keyword evidence="2" id="KW-1185">Reference proteome</keyword>
<evidence type="ECO:0000313" key="2">
    <source>
        <dbReference type="Proteomes" id="UP000037696"/>
    </source>
</evidence>
<organism evidence="1 2">
    <name type="scientific">Penicillium nordicum</name>
    <dbReference type="NCBI Taxonomy" id="229535"/>
    <lineage>
        <taxon>Eukaryota</taxon>
        <taxon>Fungi</taxon>
        <taxon>Dikarya</taxon>
        <taxon>Ascomycota</taxon>
        <taxon>Pezizomycotina</taxon>
        <taxon>Eurotiomycetes</taxon>
        <taxon>Eurotiomycetidae</taxon>
        <taxon>Eurotiales</taxon>
        <taxon>Aspergillaceae</taxon>
        <taxon>Penicillium</taxon>
    </lineage>
</organism>
<comment type="caution">
    <text evidence="1">The sequence shown here is derived from an EMBL/GenBank/DDBJ whole genome shotgun (WGS) entry which is preliminary data.</text>
</comment>
<evidence type="ECO:0000313" key="1">
    <source>
        <dbReference type="EMBL" id="KOS40497.1"/>
    </source>
</evidence>